<proteinExistence type="predicted"/>
<dbReference type="InterPro" id="IPR036938">
    <property type="entry name" value="PAP2/HPO_sf"/>
</dbReference>
<dbReference type="Pfam" id="PF18962">
    <property type="entry name" value="Por_Secre_tail"/>
    <property type="match status" value="1"/>
</dbReference>
<dbReference type="Pfam" id="PF22778">
    <property type="entry name" value="VCPO_2nd"/>
    <property type="match status" value="1"/>
</dbReference>
<dbReference type="RefSeq" id="WP_073120876.1">
    <property type="nucleotide sequence ID" value="NZ_FRAA01000002.1"/>
</dbReference>
<dbReference type="Gene3D" id="1.10.606.10">
    <property type="entry name" value="Vanadium-containing Chloroperoxidase, domain 2"/>
    <property type="match status" value="1"/>
</dbReference>
<organism evidence="5 6">
    <name type="scientific">Reichenbachiella agariperforans</name>
    <dbReference type="NCBI Taxonomy" id="156994"/>
    <lineage>
        <taxon>Bacteria</taxon>
        <taxon>Pseudomonadati</taxon>
        <taxon>Bacteroidota</taxon>
        <taxon>Cytophagia</taxon>
        <taxon>Cytophagales</taxon>
        <taxon>Reichenbachiellaceae</taxon>
        <taxon>Reichenbachiella</taxon>
    </lineage>
</organism>
<dbReference type="InterPro" id="IPR016119">
    <property type="entry name" value="Br/Cl_peroxidase_C"/>
</dbReference>
<keyword evidence="6" id="KW-1185">Reference proteome</keyword>
<dbReference type="InterPro" id="IPR049283">
    <property type="entry name" value="DUF6851"/>
</dbReference>
<dbReference type="AlphaFoldDB" id="A0A1M6N730"/>
<dbReference type="Proteomes" id="UP000184474">
    <property type="component" value="Unassembled WGS sequence"/>
</dbReference>
<dbReference type="InterPro" id="IPR026444">
    <property type="entry name" value="Secre_tail"/>
</dbReference>
<dbReference type="NCBIfam" id="TIGR04183">
    <property type="entry name" value="Por_Secre_tail"/>
    <property type="match status" value="1"/>
</dbReference>
<feature type="domain" description="Secretion system C-terminal sorting" evidence="2">
    <location>
        <begin position="663"/>
        <end position="737"/>
    </location>
</feature>
<dbReference type="InterPro" id="IPR052559">
    <property type="entry name" value="V-haloperoxidase"/>
</dbReference>
<dbReference type="Gene3D" id="1.20.144.10">
    <property type="entry name" value="Phosphatidic acid phosphatase type 2/haloperoxidase"/>
    <property type="match status" value="1"/>
</dbReference>
<evidence type="ECO:0000259" key="4">
    <source>
        <dbReference type="Pfam" id="PF22778"/>
    </source>
</evidence>
<dbReference type="PANTHER" id="PTHR34599:SF2">
    <property type="entry name" value="TRAF-TYPE DOMAIN-CONTAINING PROTEIN"/>
    <property type="match status" value="1"/>
</dbReference>
<evidence type="ECO:0000313" key="5">
    <source>
        <dbReference type="EMBL" id="SHJ91491.1"/>
    </source>
</evidence>
<evidence type="ECO:0000259" key="3">
    <source>
        <dbReference type="Pfam" id="PF21167"/>
    </source>
</evidence>
<dbReference type="InterPro" id="IPR055161">
    <property type="entry name" value="NapH1-like_2nd"/>
</dbReference>
<evidence type="ECO:0000259" key="2">
    <source>
        <dbReference type="Pfam" id="PF18962"/>
    </source>
</evidence>
<dbReference type="Pfam" id="PF21167">
    <property type="entry name" value="DUF6851"/>
    <property type="match status" value="1"/>
</dbReference>
<evidence type="ECO:0000313" key="6">
    <source>
        <dbReference type="Proteomes" id="UP000184474"/>
    </source>
</evidence>
<gene>
    <name evidence="5" type="ORF">SAMN04488028_102130</name>
</gene>
<name>A0A1M6N730_REIAG</name>
<reference evidence="6" key="1">
    <citation type="submission" date="2016-11" db="EMBL/GenBank/DDBJ databases">
        <authorList>
            <person name="Varghese N."/>
            <person name="Submissions S."/>
        </authorList>
    </citation>
    <scope>NUCLEOTIDE SEQUENCE [LARGE SCALE GENOMIC DNA]</scope>
    <source>
        <strain evidence="6">DSM 26134</strain>
    </source>
</reference>
<feature type="chain" id="PRO_5012409728" evidence="1">
    <location>
        <begin position="23"/>
        <end position="739"/>
    </location>
</feature>
<dbReference type="CDD" id="cd03398">
    <property type="entry name" value="PAP2_haloperoxidase"/>
    <property type="match status" value="1"/>
</dbReference>
<feature type="signal peptide" evidence="1">
    <location>
        <begin position="1"/>
        <end position="22"/>
    </location>
</feature>
<dbReference type="GO" id="GO:0004601">
    <property type="term" value="F:peroxidase activity"/>
    <property type="evidence" value="ECO:0007669"/>
    <property type="project" value="InterPro"/>
</dbReference>
<dbReference type="STRING" id="156994.SAMN04488028_102130"/>
<accession>A0A1M6N730</accession>
<sequence>MKLQLRSIITLLLILLHGTALAQSVARQWNELLLESIRNDQARPTVHARNLFHISAAMYDAWAAYETSASTYFLGHEHRGFYISYEGTNIPSGMTQKEAQEIALSYAAHRLITHRFKNSPAASTTLQRRYDQLLSQIDSSNPNNLEDYSTESYTTDPHDLGNYIAEQIIAHGLNDGSNEAHNYACRFYETANPAMFPDGYGTNRIADPNRWQPLSFDEFVGQSGLSEGASTPKFVGPEWGQVIPFSLDESDLNIKRRDGHEYLVYMDPGNPTYLNLAPDDTALQNYQWGFGLVAQWSSHHDPTDSVRWDISPNSIGNIPLDQLPKTLADYPGFYDFENGGDISQGYSTNPVTGLPYETQTVLRADYTRVLAEFWADGPDSETPPGHWFVLLNHVNDHPDFERKYKGEDQPMDALEWNVKSYFALGGAMHDVAVTAWGIKGYYDYIRPISAIRSMAERGQSSDASLPNYHPAGIPLIPDQVEIIAASDPINQFGNFENEIKIKAWKVPGNYYEGADETKRVDWIPATRWQPYQRPSFVTPPFAGYVSGHSTFSRAAAEILSLLTGSEYFPGGMGEFVARKDNFLVFETGPSEDLTLQWARYQDASDQCSLSRIWGGIHPPVDDIAGRRIGYRIGHQAFAFAERYFNGEIPTEEQTSSSRISYGPNPVRSSDRVLTVYFEHPDELQKTISLYDTYGNTIMTQKKDYIQSLTLRTDGLTEGVYILAIATSDYTEKVKLVIAP</sequence>
<feature type="domain" description="DUF6851" evidence="3">
    <location>
        <begin position="54"/>
        <end position="213"/>
    </location>
</feature>
<dbReference type="PANTHER" id="PTHR34599">
    <property type="entry name" value="PEROXIDASE-RELATED"/>
    <property type="match status" value="1"/>
</dbReference>
<dbReference type="SUPFAM" id="SSF48317">
    <property type="entry name" value="Acid phosphatase/Vanadium-dependent haloperoxidase"/>
    <property type="match status" value="1"/>
</dbReference>
<protein>
    <submittedName>
        <fullName evidence="5">Por secretion system C-terminal sorting domain-containing protein</fullName>
    </submittedName>
</protein>
<feature type="domain" description="Vanadium-dependent haloperoxidase NapH1-like second helical-bundle" evidence="4">
    <location>
        <begin position="518"/>
        <end position="648"/>
    </location>
</feature>
<keyword evidence="1" id="KW-0732">Signal</keyword>
<evidence type="ECO:0000256" key="1">
    <source>
        <dbReference type="SAM" id="SignalP"/>
    </source>
</evidence>
<dbReference type="EMBL" id="FRAA01000002">
    <property type="protein sequence ID" value="SHJ91491.1"/>
    <property type="molecule type" value="Genomic_DNA"/>
</dbReference>